<keyword evidence="7 11" id="KW-0630">Potassium</keyword>
<evidence type="ECO:0000256" key="9">
    <source>
        <dbReference type="ARBA" id="ARBA00023065"/>
    </source>
</evidence>
<keyword evidence="4 11" id="KW-0812">Transmembrane</keyword>
<evidence type="ECO:0000256" key="6">
    <source>
        <dbReference type="ARBA" id="ARBA00022840"/>
    </source>
</evidence>
<reference evidence="14" key="1">
    <citation type="submission" date="2016-10" db="EMBL/GenBank/DDBJ databases">
        <authorList>
            <person name="Varghese N."/>
            <person name="Submissions S."/>
        </authorList>
    </citation>
    <scope>NUCLEOTIDE SEQUENCE [LARGE SCALE GENOMIC DNA]</scope>
    <source>
        <strain evidence="14">IBRC-M 10403</strain>
    </source>
</reference>
<comment type="similarity">
    <text evidence="11">Belongs to the KdpC family.</text>
</comment>
<evidence type="ECO:0000256" key="1">
    <source>
        <dbReference type="ARBA" id="ARBA00022448"/>
    </source>
</evidence>
<evidence type="ECO:0000256" key="4">
    <source>
        <dbReference type="ARBA" id="ARBA00022692"/>
    </source>
</evidence>
<keyword evidence="1 11" id="KW-0813">Transport</keyword>
<evidence type="ECO:0000256" key="12">
    <source>
        <dbReference type="SAM" id="MobiDB-lite"/>
    </source>
</evidence>
<keyword evidence="6 11" id="KW-0067">ATP-binding</keyword>
<name>A0A1G6N9R0_9PSEU</name>
<keyword evidence="2 11" id="KW-1003">Cell membrane</keyword>
<dbReference type="GO" id="GO:0008556">
    <property type="term" value="F:P-type potassium transmembrane transporter activity"/>
    <property type="evidence" value="ECO:0007669"/>
    <property type="project" value="InterPro"/>
</dbReference>
<dbReference type="EMBL" id="FMZZ01000003">
    <property type="protein sequence ID" value="SDC64533.1"/>
    <property type="molecule type" value="Genomic_DNA"/>
</dbReference>
<organism evidence="13 14">
    <name type="scientific">Actinokineospora iranica</name>
    <dbReference type="NCBI Taxonomy" id="1271860"/>
    <lineage>
        <taxon>Bacteria</taxon>
        <taxon>Bacillati</taxon>
        <taxon>Actinomycetota</taxon>
        <taxon>Actinomycetes</taxon>
        <taxon>Pseudonocardiales</taxon>
        <taxon>Pseudonocardiaceae</taxon>
        <taxon>Actinokineospora</taxon>
    </lineage>
</organism>
<comment type="function">
    <text evidence="11">Part of the high-affinity ATP-driven potassium transport (or Kdp) system, which catalyzes the hydrolysis of ATP coupled with the electrogenic transport of potassium into the cytoplasm. This subunit acts as a catalytic chaperone that increases the ATP-binding affinity of the ATP-hydrolyzing subunit KdpB by the formation of a transient KdpB/KdpC/ATP ternary complex.</text>
</comment>
<comment type="subcellular location">
    <subcellularLocation>
        <location evidence="11">Cell membrane</location>
        <topology evidence="11">Single-pass membrane protein</topology>
    </subcellularLocation>
</comment>
<keyword evidence="10 11" id="KW-0472">Membrane</keyword>
<gene>
    <name evidence="11" type="primary">kdpC</name>
    <name evidence="13" type="ORF">SAMN05216174_103260</name>
</gene>
<dbReference type="GO" id="GO:0005524">
    <property type="term" value="F:ATP binding"/>
    <property type="evidence" value="ECO:0007669"/>
    <property type="project" value="UniProtKB-UniRule"/>
</dbReference>
<dbReference type="Pfam" id="PF02669">
    <property type="entry name" value="KdpC"/>
    <property type="match status" value="1"/>
</dbReference>
<dbReference type="STRING" id="1271860.SAMN05216174_103260"/>
<comment type="subunit">
    <text evidence="11">The system is composed of three essential subunits: KdpA, KdpB and KdpC.</text>
</comment>
<keyword evidence="8 11" id="KW-1133">Transmembrane helix</keyword>
<evidence type="ECO:0000256" key="8">
    <source>
        <dbReference type="ARBA" id="ARBA00022989"/>
    </source>
</evidence>
<evidence type="ECO:0000313" key="13">
    <source>
        <dbReference type="EMBL" id="SDC64533.1"/>
    </source>
</evidence>
<dbReference type="PIRSF" id="PIRSF001296">
    <property type="entry name" value="K_ATPase_KdpC"/>
    <property type="match status" value="1"/>
</dbReference>
<dbReference type="OrthoDB" id="9788285at2"/>
<accession>A0A1G6N9R0</accession>
<evidence type="ECO:0000256" key="2">
    <source>
        <dbReference type="ARBA" id="ARBA00022475"/>
    </source>
</evidence>
<evidence type="ECO:0000256" key="7">
    <source>
        <dbReference type="ARBA" id="ARBA00022958"/>
    </source>
</evidence>
<evidence type="ECO:0000256" key="10">
    <source>
        <dbReference type="ARBA" id="ARBA00023136"/>
    </source>
</evidence>
<keyword evidence="3 11" id="KW-0633">Potassium transport</keyword>
<keyword evidence="9 11" id="KW-0406">Ion transport</keyword>
<keyword evidence="14" id="KW-1185">Reference proteome</keyword>
<dbReference type="GO" id="GO:0005886">
    <property type="term" value="C:plasma membrane"/>
    <property type="evidence" value="ECO:0007669"/>
    <property type="project" value="UniProtKB-SubCell"/>
</dbReference>
<feature type="compositionally biased region" description="Low complexity" evidence="12">
    <location>
        <begin position="85"/>
        <end position="104"/>
    </location>
</feature>
<dbReference type="Proteomes" id="UP000199501">
    <property type="component" value="Unassembled WGS sequence"/>
</dbReference>
<dbReference type="NCBIfam" id="TIGR00681">
    <property type="entry name" value="kdpC"/>
    <property type="match status" value="1"/>
</dbReference>
<evidence type="ECO:0000313" key="14">
    <source>
        <dbReference type="Proteomes" id="UP000199501"/>
    </source>
</evidence>
<dbReference type="HAMAP" id="MF_00276">
    <property type="entry name" value="KdpC"/>
    <property type="match status" value="1"/>
</dbReference>
<dbReference type="PANTHER" id="PTHR30042">
    <property type="entry name" value="POTASSIUM-TRANSPORTING ATPASE C CHAIN"/>
    <property type="match status" value="1"/>
</dbReference>
<protein>
    <recommendedName>
        <fullName evidence="11">Potassium-transporting ATPase KdpC subunit</fullName>
    </recommendedName>
    <alternativeName>
        <fullName evidence="11">ATP phosphohydrolase [potassium-transporting] C chain</fullName>
    </alternativeName>
    <alternativeName>
        <fullName evidence="11">Potassium-binding and translocating subunit C</fullName>
    </alternativeName>
    <alternativeName>
        <fullName evidence="11">Potassium-translocating ATPase C chain</fullName>
    </alternativeName>
</protein>
<proteinExistence type="inferred from homology"/>
<keyword evidence="5 11" id="KW-0547">Nucleotide-binding</keyword>
<evidence type="ECO:0000256" key="5">
    <source>
        <dbReference type="ARBA" id="ARBA00022741"/>
    </source>
</evidence>
<evidence type="ECO:0000256" key="11">
    <source>
        <dbReference type="HAMAP-Rule" id="MF_00276"/>
    </source>
</evidence>
<feature type="region of interest" description="Disordered" evidence="12">
    <location>
        <begin position="70"/>
        <end position="108"/>
    </location>
</feature>
<sequence length="202" mass="21037">MKRLLTQTAAGLRALLVLTVLTGIVYPLAVWTVSRAPGLRDNAEGSIVTVDGFPVGSELIGVDPVAADPANDPWFHTRPSAGSADPLGPGDPSNSGGSNKGASNDDLNGRVRRRVELVSLRENVDPAQVPVDAVTASGSGLDPHISPAYAEIQVPRVARASGLTEDRVRRLVAEHTDGRALGFLGEPTVTVLSLNLAVQAAR</sequence>
<feature type="transmembrane region" description="Helical" evidence="11">
    <location>
        <begin position="12"/>
        <end position="33"/>
    </location>
</feature>
<evidence type="ECO:0000256" key="3">
    <source>
        <dbReference type="ARBA" id="ARBA00022538"/>
    </source>
</evidence>
<dbReference type="RefSeq" id="WP_091449530.1">
    <property type="nucleotide sequence ID" value="NZ_FMZZ01000003.1"/>
</dbReference>
<dbReference type="AlphaFoldDB" id="A0A1G6N9R0"/>
<dbReference type="PANTHER" id="PTHR30042:SF2">
    <property type="entry name" value="POTASSIUM-TRANSPORTING ATPASE KDPC SUBUNIT"/>
    <property type="match status" value="1"/>
</dbReference>
<dbReference type="InterPro" id="IPR003820">
    <property type="entry name" value="KdpC"/>
</dbReference>